<keyword evidence="5" id="KW-1185">Reference proteome</keyword>
<dbReference type="PANTHER" id="PTHR33495">
    <property type="entry name" value="ANTI-SIGMA FACTOR ANTAGONIST TM_1081-RELATED-RELATED"/>
    <property type="match status" value="1"/>
</dbReference>
<dbReference type="PROSITE" id="PS50801">
    <property type="entry name" value="STAS"/>
    <property type="match status" value="1"/>
</dbReference>
<dbReference type="AlphaFoldDB" id="A0A419I218"/>
<dbReference type="Proteomes" id="UP000285112">
    <property type="component" value="Unassembled WGS sequence"/>
</dbReference>
<dbReference type="SUPFAM" id="SSF52091">
    <property type="entry name" value="SpoIIaa-like"/>
    <property type="match status" value="1"/>
</dbReference>
<evidence type="ECO:0000313" key="4">
    <source>
        <dbReference type="EMBL" id="RJQ83832.1"/>
    </source>
</evidence>
<comment type="similarity">
    <text evidence="1 2">Belongs to the anti-sigma-factor antagonist family.</text>
</comment>
<dbReference type="NCBIfam" id="TIGR00377">
    <property type="entry name" value="ant_ant_sig"/>
    <property type="match status" value="1"/>
</dbReference>
<feature type="domain" description="STAS" evidence="3">
    <location>
        <begin position="11"/>
        <end position="119"/>
    </location>
</feature>
<protein>
    <recommendedName>
        <fullName evidence="2">Anti-sigma factor antagonist</fullName>
    </recommendedName>
</protein>
<evidence type="ECO:0000256" key="1">
    <source>
        <dbReference type="ARBA" id="ARBA00009013"/>
    </source>
</evidence>
<evidence type="ECO:0000256" key="2">
    <source>
        <dbReference type="RuleBase" id="RU003749"/>
    </source>
</evidence>
<gene>
    <name evidence="4" type="ORF">D5S19_18655</name>
</gene>
<proteinExistence type="inferred from homology"/>
<evidence type="ECO:0000259" key="3">
    <source>
        <dbReference type="PROSITE" id="PS50801"/>
    </source>
</evidence>
<dbReference type="GO" id="GO:0043856">
    <property type="term" value="F:anti-sigma factor antagonist activity"/>
    <property type="evidence" value="ECO:0007669"/>
    <property type="project" value="InterPro"/>
</dbReference>
<dbReference type="RefSeq" id="WP_120024628.1">
    <property type="nucleotide sequence ID" value="NZ_QZFV01000091.1"/>
</dbReference>
<dbReference type="InterPro" id="IPR002645">
    <property type="entry name" value="STAS_dom"/>
</dbReference>
<dbReference type="OrthoDB" id="3695884at2"/>
<dbReference type="PANTHER" id="PTHR33495:SF13">
    <property type="entry name" value="ANTI-SIGMA-F FACTOR ANTAGONIST RSFB"/>
    <property type="match status" value="1"/>
</dbReference>
<dbReference type="EMBL" id="QZFV01000091">
    <property type="protein sequence ID" value="RJQ83832.1"/>
    <property type="molecule type" value="Genomic_DNA"/>
</dbReference>
<organism evidence="4 5">
    <name type="scientific">Amycolatopsis panacis</name>
    <dbReference type="NCBI Taxonomy" id="2340917"/>
    <lineage>
        <taxon>Bacteria</taxon>
        <taxon>Bacillati</taxon>
        <taxon>Actinomycetota</taxon>
        <taxon>Actinomycetes</taxon>
        <taxon>Pseudonocardiales</taxon>
        <taxon>Pseudonocardiaceae</taxon>
        <taxon>Amycolatopsis</taxon>
    </lineage>
</organism>
<evidence type="ECO:0000313" key="5">
    <source>
        <dbReference type="Proteomes" id="UP000285112"/>
    </source>
</evidence>
<dbReference type="InterPro" id="IPR036513">
    <property type="entry name" value="STAS_dom_sf"/>
</dbReference>
<dbReference type="Pfam" id="PF01740">
    <property type="entry name" value="STAS"/>
    <property type="match status" value="1"/>
</dbReference>
<sequence>MSDTTGPPGTLSIERDDRPSIAVVTVRGEIDLATTPALKAAFGEALAGKPPTLVVDLSGVGFLASVGLTQLVILARDMPEGTALRIVASGRAVLRPVQLTGLEHSLPLYPTMEAALAAE</sequence>
<accession>A0A419I218</accession>
<dbReference type="Gene3D" id="3.30.750.24">
    <property type="entry name" value="STAS domain"/>
    <property type="match status" value="1"/>
</dbReference>
<name>A0A419I218_9PSEU</name>
<dbReference type="InterPro" id="IPR003658">
    <property type="entry name" value="Anti-sigma_ant"/>
</dbReference>
<reference evidence="4 5" key="1">
    <citation type="submission" date="2018-09" db="EMBL/GenBank/DDBJ databases">
        <title>YIM PH 21725 draft genome.</title>
        <authorList>
            <person name="Miao C."/>
        </authorList>
    </citation>
    <scope>NUCLEOTIDE SEQUENCE [LARGE SCALE GENOMIC DNA]</scope>
    <source>
        <strain evidence="5">YIM PH21725</strain>
    </source>
</reference>
<dbReference type="CDD" id="cd07043">
    <property type="entry name" value="STAS_anti-anti-sigma_factors"/>
    <property type="match status" value="1"/>
</dbReference>
<comment type="caution">
    <text evidence="4">The sequence shown here is derived from an EMBL/GenBank/DDBJ whole genome shotgun (WGS) entry which is preliminary data.</text>
</comment>